<feature type="transmembrane region" description="Helical" evidence="1">
    <location>
        <begin position="333"/>
        <end position="355"/>
    </location>
</feature>
<dbReference type="Proteomes" id="UP000315353">
    <property type="component" value="Unassembled WGS sequence"/>
</dbReference>
<evidence type="ECO:0000313" key="2">
    <source>
        <dbReference type="EMBL" id="APT85859.1"/>
    </source>
</evidence>
<evidence type="ECO:0000256" key="1">
    <source>
        <dbReference type="SAM" id="Phobius"/>
    </source>
</evidence>
<evidence type="ECO:0000313" key="3">
    <source>
        <dbReference type="EMBL" id="GEB97455.1"/>
    </source>
</evidence>
<feature type="transmembrane region" description="Helical" evidence="1">
    <location>
        <begin position="135"/>
        <end position="155"/>
    </location>
</feature>
<keyword evidence="4" id="KW-1185">Reference proteome</keyword>
<feature type="transmembrane region" description="Helical" evidence="1">
    <location>
        <begin position="305"/>
        <end position="327"/>
    </location>
</feature>
<dbReference type="EMBL" id="CP009246">
    <property type="protein sequence ID" value="APT85859.1"/>
    <property type="molecule type" value="Genomic_DNA"/>
</dbReference>
<feature type="transmembrane region" description="Helical" evidence="1">
    <location>
        <begin position="52"/>
        <end position="73"/>
    </location>
</feature>
<protein>
    <submittedName>
        <fullName evidence="2">Uncharacterized protein</fullName>
    </submittedName>
</protein>
<evidence type="ECO:0000313" key="5">
    <source>
        <dbReference type="Proteomes" id="UP000315353"/>
    </source>
</evidence>
<gene>
    <name evidence="3" type="ORF">CFL01nite_09500</name>
    <name evidence="2" type="ORF">CFLV_00665</name>
</gene>
<accession>A0A1L7CJ74</accession>
<keyword evidence="1" id="KW-0472">Membrane</keyword>
<dbReference type="Proteomes" id="UP000185479">
    <property type="component" value="Chromosome"/>
</dbReference>
<proteinExistence type="predicted"/>
<feature type="transmembrane region" description="Helical" evidence="1">
    <location>
        <begin position="162"/>
        <end position="182"/>
    </location>
</feature>
<evidence type="ECO:0000313" key="4">
    <source>
        <dbReference type="Proteomes" id="UP000185479"/>
    </source>
</evidence>
<keyword evidence="1" id="KW-1133">Transmembrane helix</keyword>
<dbReference type="OrthoDB" id="4427624at2"/>
<sequence>MLKHFACRYLPAELLSARGTALQWLPLFALPLVLMTFNFSRFSFSTGDATALLYWQALYLTGMAAPLIAVFAASAEAREKAANYGGAAWLPINEKVQHIARLLVVVLSLAAFHFLNFGGTWLASVLTGRIGSLRILWLGLLAFVGCLGIAGLASALARVTNLITTLVVFVAWQFIGILPSVVEGRTWWLWPMAWPLRLVLPVARIHQNATPLEPGSALAAEDPWTALLLCLALASLGIAAAVLIPDRLRLRVHPLLSFARGKTVPRPHADAALSGFDLGSSEGLEPALRGRTPGSLRITAAISRVILTPALISCLALSVLALALTATVYPGSYVHALFVFLILPVGTGLLPVLFWPTLRDAWPLMLTENFHCPRAILGCSALCIAGLSLLAFLLGLAGGAPLDEELRRLILYITVGCALFLLSLLLVLRLGNPPALIVTIILAVVSATIGGDVLADSALWIFAPSAWPDTAHTVPRMTIALTLSVTFIIALTWENLRVLRRPSN</sequence>
<feature type="transmembrane region" description="Helical" evidence="1">
    <location>
        <begin position="102"/>
        <end position="123"/>
    </location>
</feature>
<dbReference type="STRING" id="28028.CFLV_00665"/>
<dbReference type="GeneID" id="82879234"/>
<dbReference type="RefSeq" id="WP_075728861.1">
    <property type="nucleotide sequence ID" value="NZ_BJNB01000010.1"/>
</dbReference>
<feature type="transmembrane region" description="Helical" evidence="1">
    <location>
        <begin position="409"/>
        <end position="428"/>
    </location>
</feature>
<reference evidence="2 4" key="1">
    <citation type="submission" date="2014-08" db="EMBL/GenBank/DDBJ databases">
        <title>Complete genome sequence of Corynebacterium flavescens OJ8(T)(=DSM 20296(T)), isolated from cheese.</title>
        <authorList>
            <person name="Ruckert C."/>
            <person name="Albersmeier A."/>
            <person name="Winkler A."/>
            <person name="Kalinowski J."/>
        </authorList>
    </citation>
    <scope>NUCLEOTIDE SEQUENCE [LARGE SCALE GENOMIC DNA]</scope>
    <source>
        <strain evidence="2 4">OJ8</strain>
    </source>
</reference>
<dbReference type="AlphaFoldDB" id="A0A1L7CJ74"/>
<keyword evidence="1" id="KW-0812">Transmembrane</keyword>
<dbReference type="EMBL" id="BJNB01000010">
    <property type="protein sequence ID" value="GEB97455.1"/>
    <property type="molecule type" value="Genomic_DNA"/>
</dbReference>
<feature type="transmembrane region" description="Helical" evidence="1">
    <location>
        <begin position="435"/>
        <end position="462"/>
    </location>
</feature>
<reference evidence="3 5" key="2">
    <citation type="submission" date="2019-06" db="EMBL/GenBank/DDBJ databases">
        <title>Whole genome shotgun sequence of Corynebacterium flavescens NBRC 14136.</title>
        <authorList>
            <person name="Hosoyama A."/>
            <person name="Uohara A."/>
            <person name="Ohji S."/>
            <person name="Ichikawa N."/>
        </authorList>
    </citation>
    <scope>NUCLEOTIDE SEQUENCE [LARGE SCALE GENOMIC DNA]</scope>
    <source>
        <strain evidence="3 5">NBRC 14136</strain>
    </source>
</reference>
<feature type="transmembrane region" description="Helical" evidence="1">
    <location>
        <begin position="375"/>
        <end position="397"/>
    </location>
</feature>
<dbReference type="KEGG" id="cfc:CFLV_00665"/>
<feature type="transmembrane region" description="Helical" evidence="1">
    <location>
        <begin position="21"/>
        <end position="40"/>
    </location>
</feature>
<name>A0A1L7CJ74_CORFL</name>
<organism evidence="2 4">
    <name type="scientific">Corynebacterium flavescens</name>
    <dbReference type="NCBI Taxonomy" id="28028"/>
    <lineage>
        <taxon>Bacteria</taxon>
        <taxon>Bacillati</taxon>
        <taxon>Actinomycetota</taxon>
        <taxon>Actinomycetes</taxon>
        <taxon>Mycobacteriales</taxon>
        <taxon>Corynebacteriaceae</taxon>
        <taxon>Corynebacterium</taxon>
    </lineage>
</organism>
<feature type="transmembrane region" description="Helical" evidence="1">
    <location>
        <begin position="474"/>
        <end position="493"/>
    </location>
</feature>
<feature type="transmembrane region" description="Helical" evidence="1">
    <location>
        <begin position="224"/>
        <end position="244"/>
    </location>
</feature>